<name>A0A6A3XY39_9STRA</name>
<sequence length="496" mass="56159">MTDAKLLLLVQNEIGQIVGRRLTRSENNEETSALLESIVPTLSSDSSGEMLLVSDNTNAVRTMVASVFDGVITVKQDPFHLIDRVSAKLASKPKQKWLKKELRSALYDVDRQLRPPDEMEIEFKKVVESVDLSDVSCTAASWTGCWKYNAKLIREGDLHVPNSDYRVGRAKPVRIVATSQLDGFHSALKNLLNRSLSVDVGMRILDVFIVRHNLRMGTKFGRNPSFGEIDFVSLAQAAILSQGVLPESPQLAFVQHVLSEPLQEPRYRSASPLDFAFSKWRRMFETARVQPERLDEALAASPRDMKSIRELLQKHSTRQNDQRLSKSDFLRQLQLDEFDYESTAGFSLPEYELLRQVRDEQVRADDTWAVCPLVTTIMFNLVAESSTNSSLTLRRRSFATITSKLQSLPVPAVNQPSNQPPSAQRRPLFSFQRSPPTTCSSPREQDLQIELFNALRSSKHFPKPKKWFRRVYGFASRICDDIHPKLTLISTGDGKP</sequence>
<evidence type="ECO:0000313" key="3">
    <source>
        <dbReference type="Proteomes" id="UP000440367"/>
    </source>
</evidence>
<dbReference type="EMBL" id="QXGD01001313">
    <property type="protein sequence ID" value="KAE9209097.1"/>
    <property type="molecule type" value="Genomic_DNA"/>
</dbReference>
<evidence type="ECO:0000313" key="2">
    <source>
        <dbReference type="EMBL" id="KAE9209097.1"/>
    </source>
</evidence>
<protein>
    <submittedName>
        <fullName evidence="2">Uncharacterized protein</fullName>
    </submittedName>
</protein>
<evidence type="ECO:0000256" key="1">
    <source>
        <dbReference type="SAM" id="MobiDB-lite"/>
    </source>
</evidence>
<reference evidence="2 3" key="1">
    <citation type="submission" date="2018-08" db="EMBL/GenBank/DDBJ databases">
        <title>Genomic investigation of the strawberry pathogen Phytophthora fragariae indicates pathogenicity is determined by transcriptional variation in three key races.</title>
        <authorList>
            <person name="Adams T.M."/>
            <person name="Armitage A.D."/>
            <person name="Sobczyk M.K."/>
            <person name="Bates H.J."/>
            <person name="Dunwell J.M."/>
            <person name="Nellist C.F."/>
            <person name="Harrison R.J."/>
        </authorList>
    </citation>
    <scope>NUCLEOTIDE SEQUENCE [LARGE SCALE GENOMIC DNA]</scope>
    <source>
        <strain evidence="2 3">BC-1</strain>
    </source>
</reference>
<dbReference type="AlphaFoldDB" id="A0A6A3XY39"/>
<dbReference type="Proteomes" id="UP000440367">
    <property type="component" value="Unassembled WGS sequence"/>
</dbReference>
<feature type="region of interest" description="Disordered" evidence="1">
    <location>
        <begin position="410"/>
        <end position="443"/>
    </location>
</feature>
<feature type="compositionally biased region" description="Polar residues" evidence="1">
    <location>
        <begin position="431"/>
        <end position="442"/>
    </location>
</feature>
<organism evidence="2 3">
    <name type="scientific">Phytophthora fragariae</name>
    <dbReference type="NCBI Taxonomy" id="53985"/>
    <lineage>
        <taxon>Eukaryota</taxon>
        <taxon>Sar</taxon>
        <taxon>Stramenopiles</taxon>
        <taxon>Oomycota</taxon>
        <taxon>Peronosporomycetes</taxon>
        <taxon>Peronosporales</taxon>
        <taxon>Peronosporaceae</taxon>
        <taxon>Phytophthora</taxon>
    </lineage>
</organism>
<gene>
    <name evidence="2" type="ORF">PF002_g19209</name>
</gene>
<comment type="caution">
    <text evidence="2">The sequence shown here is derived from an EMBL/GenBank/DDBJ whole genome shotgun (WGS) entry which is preliminary data.</text>
</comment>
<proteinExistence type="predicted"/>
<accession>A0A6A3XY39</accession>